<protein>
    <submittedName>
        <fullName evidence="1">Uncharacterized protein</fullName>
    </submittedName>
</protein>
<dbReference type="EMBL" id="BK016121">
    <property type="protein sequence ID" value="DAF96839.1"/>
    <property type="molecule type" value="Genomic_DNA"/>
</dbReference>
<name>A0A8S5UQT8_9CAUD</name>
<reference evidence="1" key="1">
    <citation type="journal article" date="2021" name="Proc. Natl. Acad. Sci. U.S.A.">
        <title>A Catalog of Tens of Thousands of Viruses from Human Metagenomes Reveals Hidden Associations with Chronic Diseases.</title>
        <authorList>
            <person name="Tisza M.J."/>
            <person name="Buck C.B."/>
        </authorList>
    </citation>
    <scope>NUCLEOTIDE SEQUENCE</scope>
    <source>
        <strain evidence="1">CtQyH19</strain>
    </source>
</reference>
<sequence>MFYFNELRQIGCCSKSLENIIEWFLEKGVYGIIDKHWDENTQEYSGYEITIYIDKKGVDTAVIYVQNNYEDYREAKKDLIYFLIEEYKNNFI</sequence>
<evidence type="ECO:0000313" key="1">
    <source>
        <dbReference type="EMBL" id="DAF96839.1"/>
    </source>
</evidence>
<organism evidence="1">
    <name type="scientific">Podoviridae sp. ctQyH19</name>
    <dbReference type="NCBI Taxonomy" id="2825249"/>
    <lineage>
        <taxon>Viruses</taxon>
        <taxon>Duplodnaviria</taxon>
        <taxon>Heunggongvirae</taxon>
        <taxon>Uroviricota</taxon>
        <taxon>Caudoviricetes</taxon>
    </lineage>
</organism>
<proteinExistence type="predicted"/>
<accession>A0A8S5UQT8</accession>